<proteinExistence type="predicted"/>
<gene>
    <name evidence="2" type="ORF">J3T88_14110</name>
</gene>
<reference evidence="2 3" key="1">
    <citation type="submission" date="2021-03" db="EMBL/GenBank/DDBJ databases">
        <title>Staphylococci and Mammaliicocci in bats.</title>
        <authorList>
            <person name="Fountain K."/>
        </authorList>
    </citation>
    <scope>NUCLEOTIDE SEQUENCE [LARGE SCALE GENOMIC DNA]</scope>
    <source>
        <strain evidence="2 3">18_1_E_SW</strain>
    </source>
</reference>
<dbReference type="InterPro" id="IPR000477">
    <property type="entry name" value="RT_dom"/>
</dbReference>
<dbReference type="InterPro" id="IPR043502">
    <property type="entry name" value="DNA/RNA_pol_sf"/>
</dbReference>
<dbReference type="SUPFAM" id="SSF56672">
    <property type="entry name" value="DNA/RNA polymerases"/>
    <property type="match status" value="1"/>
</dbReference>
<organism evidence="2 3">
    <name type="scientific">Staphylococcus nepalensis</name>
    <dbReference type="NCBI Taxonomy" id="214473"/>
    <lineage>
        <taxon>Bacteria</taxon>
        <taxon>Bacillati</taxon>
        <taxon>Bacillota</taxon>
        <taxon>Bacilli</taxon>
        <taxon>Bacillales</taxon>
        <taxon>Staphylococcaceae</taxon>
        <taxon>Staphylococcus</taxon>
    </lineage>
</organism>
<dbReference type="EMBL" id="JAFNLT010000018">
    <property type="protein sequence ID" value="MBO1228421.1"/>
    <property type="molecule type" value="Genomic_DNA"/>
</dbReference>
<dbReference type="PROSITE" id="PS50878">
    <property type="entry name" value="RT_POL"/>
    <property type="match status" value="1"/>
</dbReference>
<dbReference type="Proteomes" id="UP000664081">
    <property type="component" value="Unassembled WGS sequence"/>
</dbReference>
<dbReference type="RefSeq" id="WP_207572927.1">
    <property type="nucleotide sequence ID" value="NZ_JAFNLS010000004.1"/>
</dbReference>
<comment type="caution">
    <text evidence="2">The sequence shown here is derived from an EMBL/GenBank/DDBJ whole genome shotgun (WGS) entry which is preliminary data.</text>
</comment>
<dbReference type="InterPro" id="IPR051083">
    <property type="entry name" value="GrpII_Intron_Splice-Mob/Def"/>
</dbReference>
<dbReference type="PANTHER" id="PTHR34047">
    <property type="entry name" value="NUCLEAR INTRON MATURASE 1, MITOCHONDRIAL-RELATED"/>
    <property type="match status" value="1"/>
</dbReference>
<accession>A0ABS3L4C4</accession>
<name>A0ABS3L4C4_9STAP</name>
<sequence length="439" mass="52624">MKYYSKNYFHFDKRIFFDKVKNYVTSPSQIATHSFLPFIQYIYSFEKYVGKTPSDSNRPTRTKERSIMYAGHLDNFIYKYYADYLNTYYYNYICKEFFIDECIIAYRNNKPRKSNIDFAAEVINQMVIYKEAYIYIGDFANYFDKINHVILKENLKRVLNVSKLPADWFNIYKSITKYGFYKKDFIEANVGKESHLRSHNKRSYFNSLKDFRDFQKKYRTNYNNKKFGIPQGTAISAVFANIYALGFDLQMKQIAEKHFGIYRRYSDDFILILPIRSNVNEYQYIEKEIKNLAESYKIDIKEEKTNSFLYSNNGIVNLKNKEIGHMDYLGFNFDGKNVTMRSKSVYKFYRKAKKLISYAQSRKIEKQLETLPYRKSIYRLYTDLGETKKGRNSFIDYAKKAQAKFDTFSPNTKNLMLKQINNRKKKIERLLGIQIHTKR</sequence>
<evidence type="ECO:0000313" key="3">
    <source>
        <dbReference type="Proteomes" id="UP000664081"/>
    </source>
</evidence>
<dbReference type="PANTHER" id="PTHR34047:SF8">
    <property type="entry name" value="PROTEIN YKFC"/>
    <property type="match status" value="1"/>
</dbReference>
<feature type="domain" description="Reverse transcriptase" evidence="1">
    <location>
        <begin position="1"/>
        <end position="333"/>
    </location>
</feature>
<keyword evidence="3" id="KW-1185">Reference proteome</keyword>
<evidence type="ECO:0000313" key="2">
    <source>
        <dbReference type="EMBL" id="MBO1228421.1"/>
    </source>
</evidence>
<protein>
    <submittedName>
        <fullName evidence="2">RNA-dependent DNA polymerase</fullName>
    </submittedName>
</protein>
<evidence type="ECO:0000259" key="1">
    <source>
        <dbReference type="PROSITE" id="PS50878"/>
    </source>
</evidence>